<keyword evidence="8" id="KW-1185">Reference proteome</keyword>
<evidence type="ECO:0000256" key="5">
    <source>
        <dbReference type="SAM" id="MobiDB-lite"/>
    </source>
</evidence>
<feature type="region of interest" description="Disordered" evidence="5">
    <location>
        <begin position="972"/>
        <end position="992"/>
    </location>
</feature>
<proteinExistence type="inferred from homology"/>
<dbReference type="Gene3D" id="3.40.50.1820">
    <property type="entry name" value="alpha/beta hydrolase"/>
    <property type="match status" value="1"/>
</dbReference>
<dbReference type="Gene3D" id="3.30.559.30">
    <property type="entry name" value="Nonribosomal peptide synthetase, condensation domain"/>
    <property type="match status" value="1"/>
</dbReference>
<organism evidence="7 8">
    <name type="scientific">Spirosoma montaniterrae</name>
    <dbReference type="NCBI Taxonomy" id="1178516"/>
    <lineage>
        <taxon>Bacteria</taxon>
        <taxon>Pseudomonadati</taxon>
        <taxon>Bacteroidota</taxon>
        <taxon>Cytophagia</taxon>
        <taxon>Cytophagales</taxon>
        <taxon>Cytophagaceae</taxon>
        <taxon>Spirosoma</taxon>
    </lineage>
</organism>
<evidence type="ECO:0000256" key="2">
    <source>
        <dbReference type="ARBA" id="ARBA00006432"/>
    </source>
</evidence>
<dbReference type="Gene3D" id="3.30.559.10">
    <property type="entry name" value="Chloramphenicol acetyltransferase-like domain"/>
    <property type="match status" value="1"/>
</dbReference>
<dbReference type="KEGG" id="smon:AWR27_16470"/>
<dbReference type="Gene3D" id="3.30.300.30">
    <property type="match status" value="1"/>
</dbReference>
<dbReference type="InterPro" id="IPR045851">
    <property type="entry name" value="AMP-bd_C_sf"/>
</dbReference>
<reference evidence="7 8" key="1">
    <citation type="submission" date="2016-01" db="EMBL/GenBank/DDBJ databases">
        <authorList>
            <person name="Oliw E.H."/>
        </authorList>
    </citation>
    <scope>NUCLEOTIDE SEQUENCE [LARGE SCALE GENOMIC DNA]</scope>
    <source>
        <strain evidence="7 8">DY10</strain>
    </source>
</reference>
<dbReference type="Pfam" id="PF00668">
    <property type="entry name" value="Condensation"/>
    <property type="match status" value="1"/>
</dbReference>
<evidence type="ECO:0000256" key="3">
    <source>
        <dbReference type="ARBA" id="ARBA00022450"/>
    </source>
</evidence>
<dbReference type="InterPro" id="IPR036736">
    <property type="entry name" value="ACP-like_sf"/>
</dbReference>
<dbReference type="Pfam" id="PF00975">
    <property type="entry name" value="Thioesterase"/>
    <property type="match status" value="1"/>
</dbReference>
<dbReference type="Gene3D" id="3.40.50.980">
    <property type="match status" value="2"/>
</dbReference>
<dbReference type="Pfam" id="PF00550">
    <property type="entry name" value="PP-binding"/>
    <property type="match status" value="1"/>
</dbReference>
<dbReference type="SUPFAM" id="SSF52777">
    <property type="entry name" value="CoA-dependent acyltransferases"/>
    <property type="match status" value="2"/>
</dbReference>
<dbReference type="EMBL" id="CP014263">
    <property type="protein sequence ID" value="AQG80773.1"/>
    <property type="molecule type" value="Genomic_DNA"/>
</dbReference>
<dbReference type="InterPro" id="IPR023213">
    <property type="entry name" value="CAT-like_dom_sf"/>
</dbReference>
<dbReference type="InterPro" id="IPR001031">
    <property type="entry name" value="Thioesterase"/>
</dbReference>
<dbReference type="Gene3D" id="1.10.1200.10">
    <property type="entry name" value="ACP-like"/>
    <property type="match status" value="1"/>
</dbReference>
<comment type="similarity">
    <text evidence="2">Belongs to the ATP-dependent AMP-binding enzyme family.</text>
</comment>
<dbReference type="GO" id="GO:0005737">
    <property type="term" value="C:cytoplasm"/>
    <property type="evidence" value="ECO:0007669"/>
    <property type="project" value="TreeGrafter"/>
</dbReference>
<dbReference type="OrthoDB" id="4317020at2"/>
<dbReference type="InterPro" id="IPR025110">
    <property type="entry name" value="AMP-bd_C"/>
</dbReference>
<dbReference type="InterPro" id="IPR020845">
    <property type="entry name" value="AMP-binding_CS"/>
</dbReference>
<dbReference type="InterPro" id="IPR020806">
    <property type="entry name" value="PKS_PP-bd"/>
</dbReference>
<dbReference type="PROSITE" id="PS00455">
    <property type="entry name" value="AMP_BINDING"/>
    <property type="match status" value="1"/>
</dbReference>
<dbReference type="InterPro" id="IPR009081">
    <property type="entry name" value="PP-bd_ACP"/>
</dbReference>
<dbReference type="InterPro" id="IPR001242">
    <property type="entry name" value="Condensation_dom"/>
</dbReference>
<dbReference type="SMART" id="SM00823">
    <property type="entry name" value="PKS_PP"/>
    <property type="match status" value="1"/>
</dbReference>
<dbReference type="GO" id="GO:0043041">
    <property type="term" value="P:amino acid activation for nonribosomal peptide biosynthetic process"/>
    <property type="evidence" value="ECO:0007669"/>
    <property type="project" value="TreeGrafter"/>
</dbReference>
<name>A0A1P9WZI1_9BACT</name>
<gene>
    <name evidence="7" type="ORF">AWR27_16470</name>
</gene>
<dbReference type="FunFam" id="3.40.50.12780:FF:000012">
    <property type="entry name" value="Non-ribosomal peptide synthetase"/>
    <property type="match status" value="1"/>
</dbReference>
<dbReference type="Proteomes" id="UP000187941">
    <property type="component" value="Chromosome"/>
</dbReference>
<dbReference type="GO" id="GO:0044550">
    <property type="term" value="P:secondary metabolite biosynthetic process"/>
    <property type="evidence" value="ECO:0007669"/>
    <property type="project" value="UniProtKB-ARBA"/>
</dbReference>
<comment type="cofactor">
    <cofactor evidence="1">
        <name>pantetheine 4'-phosphate</name>
        <dbReference type="ChEBI" id="CHEBI:47942"/>
    </cofactor>
</comment>
<dbReference type="Pfam" id="PF13193">
    <property type="entry name" value="AMP-binding_C"/>
    <property type="match status" value="1"/>
</dbReference>
<dbReference type="SUPFAM" id="SSF53474">
    <property type="entry name" value="alpha/beta-Hydrolases"/>
    <property type="match status" value="1"/>
</dbReference>
<evidence type="ECO:0000313" key="8">
    <source>
        <dbReference type="Proteomes" id="UP000187941"/>
    </source>
</evidence>
<dbReference type="FunFam" id="3.30.300.30:FF:000010">
    <property type="entry name" value="Enterobactin synthetase component F"/>
    <property type="match status" value="1"/>
</dbReference>
<dbReference type="Gene3D" id="2.30.38.10">
    <property type="entry name" value="Luciferase, Domain 3"/>
    <property type="match status" value="1"/>
</dbReference>
<dbReference type="InterPro" id="IPR010071">
    <property type="entry name" value="AA_adenyl_dom"/>
</dbReference>
<dbReference type="InterPro" id="IPR029058">
    <property type="entry name" value="AB_hydrolase_fold"/>
</dbReference>
<dbReference type="RefSeq" id="WP_077132206.1">
    <property type="nucleotide sequence ID" value="NZ_CP014263.1"/>
</dbReference>
<keyword evidence="4" id="KW-0597">Phosphoprotein</keyword>
<dbReference type="CDD" id="cd05930">
    <property type="entry name" value="A_NRPS"/>
    <property type="match status" value="1"/>
</dbReference>
<evidence type="ECO:0000256" key="1">
    <source>
        <dbReference type="ARBA" id="ARBA00001957"/>
    </source>
</evidence>
<dbReference type="PROSITE" id="PS50075">
    <property type="entry name" value="CARRIER"/>
    <property type="match status" value="1"/>
</dbReference>
<dbReference type="SUPFAM" id="SSF56801">
    <property type="entry name" value="Acetyl-CoA synthetase-like"/>
    <property type="match status" value="1"/>
</dbReference>
<keyword evidence="3" id="KW-0596">Phosphopantetheine</keyword>
<dbReference type="Pfam" id="PF00501">
    <property type="entry name" value="AMP-binding"/>
    <property type="match status" value="1"/>
</dbReference>
<dbReference type="STRING" id="1178516.AWR27_16470"/>
<protein>
    <submittedName>
        <fullName evidence="7">Non-ribosomal peptide synthetase</fullName>
    </submittedName>
</protein>
<feature type="domain" description="Carrier" evidence="6">
    <location>
        <begin position="990"/>
        <end position="1065"/>
    </location>
</feature>
<evidence type="ECO:0000256" key="4">
    <source>
        <dbReference type="ARBA" id="ARBA00022553"/>
    </source>
</evidence>
<dbReference type="FunFam" id="2.30.38.10:FF:000001">
    <property type="entry name" value="Non-ribosomal peptide synthetase PvdI"/>
    <property type="match status" value="1"/>
</dbReference>
<dbReference type="PANTHER" id="PTHR45527">
    <property type="entry name" value="NONRIBOSOMAL PEPTIDE SYNTHETASE"/>
    <property type="match status" value="1"/>
</dbReference>
<sequence length="1340" mass="149721">MTERTTNLILTAVDFDPFAGPELVQVISSTEPQTEIWLACQLGGDDANRSFNESVSLRFRGTLSRVAFEQAFRALVQRHEGLRSAFSADGRQICIFGEVPVDFTFVDASGEKPDDQTKRLADYVRGDIDHAFDLQNGPLVKGGLIRLSETDHHFTFTAHHIVCDGWSLGILLQDLGQLYSAYARQSTPNLPPPERFSTYATEQLSFSQSAEYQKIEQFWLNQYADSIPVLNLPTDAPRPVLRSYAGDRADYALDDRLVKAVRQMGIKAGCSFVTTLMASFEVLLSRLSGQQDIVLGLPAAGQSATGHLRLIGHCVNLLPLRSRPVGTLPFRDFLKQRKTGLLDALEHQRLTFGSLLKKMRVPRDTSRIPLVPVVFNVDMGLDNDVHFEGLTYQFISNPRSASTFELSLNATGSDQHLVLEWAYNTNLFRPETIRRFHKQFEKLLQTVVENPDIQLQDIDLNIAETTGLAAVSQSATAVSYPREKSLHTLISETASQFPDKVALRFGNDTLTYRALDERANQLAHCLIETGVRPGEFVGLAVDRSLDLIVSLLAILKTGAAYVPVDPQHPAERIEFMLADASCRVLVTSETYHNRTKLPVREVNLADAKPMLARFPTTPPTIPSSGQDLAYVLYTSGTTGRPKGALIRHHSVVNVLLHVQQTQHLTPADVTLTMATIAFDLSTVEIYTALITGMELVVVDTATARDGQAVAQLLQDRRVTFLQTTPATWRLLLETGWSGNKNLKAIACAEALPADLSRKLLALCRSLWNYYGPTETTIYATGKHITDPDEPINIGQPIANTQVYFIDEQLRQLPDGEAGELCIAGDGLANGYLNQPELTAQKFVQNPFAQQTNERLYRTGDLGKRLPNGDIQYLGRVDQQVKIRGHRIEVAEVEHQLLAQPGVKNAVVMAREDTPGDQRLVAYVVPGYPIVDSDAQIRVWREGIKRMLPDYMLPSHIVLLSELPVTANGKIDRKALPRPNQQPERAALPTEPQTDEEQLVASVWQDVLGMKTINIDANFFELGGHSLIAVQVMNRLEKHTGRRLPLSSLFEYPTIRKLAELIQPEKPVMTWKSLVAIKPQGSKAPLYVIHGIGLNLLNFSSLIKNLDAEQPIYGLQARGLDGTEEPLDSMEAIAHCYIQEVLEQNPDGPYAIAGYSFGGYVAYEMAQQLTAMGKEIKMLAMFDTDAQALAAQHTKGARLIWRIGRQFPKLLWVLRSFIKHPKETIDYQKNYFIWRFKDFGEKLGLYKEELPEGELAHMDRIMAKHEAAFNNYALRPYNGTLDLFRAMTRLYFVDDYTHLGWREFALKGVRVHDVPGDHETIMNPPNDVALAKALQKALDNR</sequence>
<evidence type="ECO:0000259" key="6">
    <source>
        <dbReference type="PROSITE" id="PS50075"/>
    </source>
</evidence>
<evidence type="ECO:0000313" key="7">
    <source>
        <dbReference type="EMBL" id="AQG80773.1"/>
    </source>
</evidence>
<dbReference type="InterPro" id="IPR000873">
    <property type="entry name" value="AMP-dep_synth/lig_dom"/>
</dbReference>
<dbReference type="SUPFAM" id="SSF47336">
    <property type="entry name" value="ACP-like"/>
    <property type="match status" value="1"/>
</dbReference>
<dbReference type="FunFam" id="3.40.50.980:FF:000001">
    <property type="entry name" value="Non-ribosomal peptide synthetase"/>
    <property type="match status" value="1"/>
</dbReference>
<dbReference type="PANTHER" id="PTHR45527:SF1">
    <property type="entry name" value="FATTY ACID SYNTHASE"/>
    <property type="match status" value="1"/>
</dbReference>
<dbReference type="FunFam" id="1.10.1200.10:FF:000005">
    <property type="entry name" value="Nonribosomal peptide synthetase 1"/>
    <property type="match status" value="1"/>
</dbReference>
<accession>A0A1P9WZI1</accession>
<dbReference type="CDD" id="cd19531">
    <property type="entry name" value="LCL_NRPS-like"/>
    <property type="match status" value="1"/>
</dbReference>
<dbReference type="NCBIfam" id="TIGR01733">
    <property type="entry name" value="AA-adenyl-dom"/>
    <property type="match status" value="1"/>
</dbReference>
<dbReference type="GO" id="GO:0031177">
    <property type="term" value="F:phosphopantetheine binding"/>
    <property type="evidence" value="ECO:0007669"/>
    <property type="project" value="InterPro"/>
</dbReference>
<dbReference type="GO" id="GO:0003824">
    <property type="term" value="F:catalytic activity"/>
    <property type="evidence" value="ECO:0007669"/>
    <property type="project" value="InterPro"/>
</dbReference>